<name>A0A3P1V259_9ACTO</name>
<organism evidence="2 3">
    <name type="scientific">Actinomyces bowdenii</name>
    <dbReference type="NCBI Taxonomy" id="131109"/>
    <lineage>
        <taxon>Bacteria</taxon>
        <taxon>Bacillati</taxon>
        <taxon>Actinomycetota</taxon>
        <taxon>Actinomycetes</taxon>
        <taxon>Actinomycetales</taxon>
        <taxon>Actinomycetaceae</taxon>
        <taxon>Actinomyces</taxon>
    </lineage>
</organism>
<reference evidence="2 3" key="1">
    <citation type="submission" date="2018-11" db="EMBL/GenBank/DDBJ databases">
        <title>Genomes From Bacteria Associated with the Canine Oral Cavity: a Test Case for Automated Genome-Based Taxonomic Assignment.</title>
        <authorList>
            <person name="Coil D.A."/>
            <person name="Jospin G."/>
            <person name="Darling A.E."/>
            <person name="Wallis C."/>
            <person name="Davis I.J."/>
            <person name="Harris S."/>
            <person name="Eisen J.A."/>
            <person name="Holcombe L.J."/>
            <person name="O'Flynn C."/>
        </authorList>
    </citation>
    <scope>NUCLEOTIDE SEQUENCE [LARGE SCALE GENOMIC DNA]</scope>
    <source>
        <strain evidence="2 3">OH5050</strain>
    </source>
</reference>
<evidence type="ECO:0000313" key="2">
    <source>
        <dbReference type="EMBL" id="RRD28284.1"/>
    </source>
</evidence>
<proteinExistence type="predicted"/>
<comment type="caution">
    <text evidence="2">The sequence shown here is derived from an EMBL/GenBank/DDBJ whole genome shotgun (WGS) entry which is preliminary data.</text>
</comment>
<feature type="region of interest" description="Disordered" evidence="1">
    <location>
        <begin position="1"/>
        <end position="24"/>
    </location>
</feature>
<evidence type="ECO:0000313" key="3">
    <source>
        <dbReference type="Proteomes" id="UP000271272"/>
    </source>
</evidence>
<dbReference type="RefSeq" id="WP_124934264.1">
    <property type="nucleotide sequence ID" value="NZ_RQZC01000017.1"/>
</dbReference>
<gene>
    <name evidence="2" type="ORF">EII10_09490</name>
</gene>
<dbReference type="Proteomes" id="UP000271272">
    <property type="component" value="Unassembled WGS sequence"/>
</dbReference>
<sequence>MRTVDEMFDEVESASNGDGSDPVATVDDPFLATITVAQKSVRAAERALSEAVISERDVGRSWQAIGKVLGMTYQRNNKRLHVV</sequence>
<evidence type="ECO:0000256" key="1">
    <source>
        <dbReference type="SAM" id="MobiDB-lite"/>
    </source>
</evidence>
<dbReference type="AlphaFoldDB" id="A0A3P1V259"/>
<dbReference type="EMBL" id="RQZC01000017">
    <property type="protein sequence ID" value="RRD28284.1"/>
    <property type="molecule type" value="Genomic_DNA"/>
</dbReference>
<protein>
    <submittedName>
        <fullName evidence="2">Uncharacterized protein</fullName>
    </submittedName>
</protein>
<keyword evidence="3" id="KW-1185">Reference proteome</keyword>
<dbReference type="OrthoDB" id="3579809at2"/>
<accession>A0A3P1V259</accession>
<feature type="compositionally biased region" description="Acidic residues" evidence="1">
    <location>
        <begin position="1"/>
        <end position="12"/>
    </location>
</feature>